<keyword evidence="3" id="KW-1185">Reference proteome</keyword>
<protein>
    <recommendedName>
        <fullName evidence="4">NADH-ubiquinone oxidoreductase 9.5 kDa subunit</fullName>
    </recommendedName>
</protein>
<evidence type="ECO:0000256" key="1">
    <source>
        <dbReference type="SAM" id="Phobius"/>
    </source>
</evidence>
<organism evidence="2 3">
    <name type="scientific">Armillaria solidipes</name>
    <dbReference type="NCBI Taxonomy" id="1076256"/>
    <lineage>
        <taxon>Eukaryota</taxon>
        <taxon>Fungi</taxon>
        <taxon>Dikarya</taxon>
        <taxon>Basidiomycota</taxon>
        <taxon>Agaricomycotina</taxon>
        <taxon>Agaricomycetes</taxon>
        <taxon>Agaricomycetidae</taxon>
        <taxon>Agaricales</taxon>
        <taxon>Marasmiineae</taxon>
        <taxon>Physalacriaceae</taxon>
        <taxon>Armillaria</taxon>
    </lineage>
</organism>
<dbReference type="PANTHER" id="PTHR38488">
    <property type="entry name" value="OXIDOREDUCTASE 9.5 KDA SUBUNIT, PUTATIVE (AFU_ORTHOLOGUE AFUA_5G08980)-RELATED"/>
    <property type="match status" value="1"/>
</dbReference>
<dbReference type="AlphaFoldDB" id="A0A2H3C1Q1"/>
<reference evidence="3" key="1">
    <citation type="journal article" date="2017" name="Nat. Ecol. Evol.">
        <title>Genome expansion and lineage-specific genetic innovations in the forest pathogenic fungi Armillaria.</title>
        <authorList>
            <person name="Sipos G."/>
            <person name="Prasanna A.N."/>
            <person name="Walter M.C."/>
            <person name="O'Connor E."/>
            <person name="Balint B."/>
            <person name="Krizsan K."/>
            <person name="Kiss B."/>
            <person name="Hess J."/>
            <person name="Varga T."/>
            <person name="Slot J."/>
            <person name="Riley R."/>
            <person name="Boka B."/>
            <person name="Rigling D."/>
            <person name="Barry K."/>
            <person name="Lee J."/>
            <person name="Mihaltcheva S."/>
            <person name="LaButti K."/>
            <person name="Lipzen A."/>
            <person name="Waldron R."/>
            <person name="Moloney N.M."/>
            <person name="Sperisen C."/>
            <person name="Kredics L."/>
            <person name="Vagvoelgyi C."/>
            <person name="Patrignani A."/>
            <person name="Fitzpatrick D."/>
            <person name="Nagy I."/>
            <person name="Doyle S."/>
            <person name="Anderson J.B."/>
            <person name="Grigoriev I.V."/>
            <person name="Gueldener U."/>
            <person name="Muensterkoetter M."/>
            <person name="Nagy L.G."/>
        </authorList>
    </citation>
    <scope>NUCLEOTIDE SEQUENCE [LARGE SCALE GENOMIC DNA]</scope>
    <source>
        <strain evidence="3">28-4</strain>
    </source>
</reference>
<keyword evidence="1" id="KW-1133">Transmembrane helix</keyword>
<dbReference type="CDD" id="cd22903">
    <property type="entry name" value="NI9M"/>
    <property type="match status" value="1"/>
</dbReference>
<keyword evidence="1" id="KW-0472">Membrane</keyword>
<dbReference type="PANTHER" id="PTHR38488:SF1">
    <property type="entry name" value="OXIDOREDUCTASE 9.5 KDA SUBUNIT, PUTATIVE (AFU_ORTHOLOGUE AFUA_5G08980)-RELATED"/>
    <property type="match status" value="1"/>
</dbReference>
<accession>A0A2H3C1Q1</accession>
<proteinExistence type="predicted"/>
<gene>
    <name evidence="2" type="ORF">ARMSODRAFT_905098</name>
</gene>
<evidence type="ECO:0000313" key="3">
    <source>
        <dbReference type="Proteomes" id="UP000218334"/>
    </source>
</evidence>
<keyword evidence="1" id="KW-0812">Transmembrane</keyword>
<evidence type="ECO:0008006" key="4">
    <source>
        <dbReference type="Google" id="ProtNLM"/>
    </source>
</evidence>
<feature type="transmembrane region" description="Helical" evidence="1">
    <location>
        <begin position="24"/>
        <end position="43"/>
    </location>
</feature>
<dbReference type="EMBL" id="KZ293417">
    <property type="protein sequence ID" value="PBK75800.1"/>
    <property type="molecule type" value="Genomic_DNA"/>
</dbReference>
<sequence>MATVAGPFLRTYRYLQREAHERPVIFYSLVMGIAGPVMAYTIPSIRENYFGYKPAERVPITFPLPQRPRRPVPPGYDD</sequence>
<dbReference type="STRING" id="1076256.A0A2H3C1Q1"/>
<evidence type="ECO:0000313" key="2">
    <source>
        <dbReference type="EMBL" id="PBK75800.1"/>
    </source>
</evidence>
<dbReference type="InterPro" id="IPR039961">
    <property type="entry name" value="Nuo9.5"/>
</dbReference>
<name>A0A2H3C1Q1_9AGAR</name>
<dbReference type="Proteomes" id="UP000218334">
    <property type="component" value="Unassembled WGS sequence"/>
</dbReference>